<dbReference type="Proteomes" id="UP000317573">
    <property type="component" value="Unassembled WGS sequence"/>
</dbReference>
<feature type="domain" description="ABC transporter" evidence="8">
    <location>
        <begin position="13"/>
        <end position="264"/>
    </location>
</feature>
<dbReference type="SMART" id="SM00382">
    <property type="entry name" value="AAA"/>
    <property type="match status" value="1"/>
</dbReference>
<dbReference type="Pfam" id="PF00005">
    <property type="entry name" value="ABC_tran"/>
    <property type="match status" value="1"/>
</dbReference>
<keyword evidence="5" id="KW-0547">Nucleotide-binding</keyword>
<evidence type="ECO:0000256" key="2">
    <source>
        <dbReference type="ARBA" id="ARBA00005417"/>
    </source>
</evidence>
<dbReference type="GO" id="GO:0005524">
    <property type="term" value="F:ATP binding"/>
    <property type="evidence" value="ECO:0007669"/>
    <property type="project" value="UniProtKB-KW"/>
</dbReference>
<dbReference type="InterPro" id="IPR013563">
    <property type="entry name" value="Oligopep_ABC_C"/>
</dbReference>
<protein>
    <submittedName>
        <fullName evidence="9">Peptide/nickel transport system ATP-binding protein/oligopeptide transport system ATP-binding protein</fullName>
    </submittedName>
</protein>
<proteinExistence type="inferred from homology"/>
<dbReference type="InterPro" id="IPR027417">
    <property type="entry name" value="P-loop_NTPase"/>
</dbReference>
<reference evidence="9 10" key="1">
    <citation type="submission" date="2019-07" db="EMBL/GenBank/DDBJ databases">
        <title>Genome sequencing of lignin-degrading bacterial isolates.</title>
        <authorList>
            <person name="Gladden J."/>
        </authorList>
    </citation>
    <scope>NUCLEOTIDE SEQUENCE [LARGE SCALE GENOMIC DNA]</scope>
    <source>
        <strain evidence="9 10">J45</strain>
    </source>
</reference>
<evidence type="ECO:0000256" key="7">
    <source>
        <dbReference type="ARBA" id="ARBA00023136"/>
    </source>
</evidence>
<evidence type="ECO:0000256" key="5">
    <source>
        <dbReference type="ARBA" id="ARBA00022741"/>
    </source>
</evidence>
<evidence type="ECO:0000256" key="4">
    <source>
        <dbReference type="ARBA" id="ARBA00022475"/>
    </source>
</evidence>
<comment type="similarity">
    <text evidence="2">Belongs to the ABC transporter superfamily.</text>
</comment>
<evidence type="ECO:0000256" key="1">
    <source>
        <dbReference type="ARBA" id="ARBA00004202"/>
    </source>
</evidence>
<comment type="caution">
    <text evidence="9">The sequence shown here is derived from an EMBL/GenBank/DDBJ whole genome shotgun (WGS) entry which is preliminary data.</text>
</comment>
<name>A0A562E853_RHORH</name>
<dbReference type="AlphaFoldDB" id="A0A562E853"/>
<evidence type="ECO:0000256" key="3">
    <source>
        <dbReference type="ARBA" id="ARBA00022448"/>
    </source>
</evidence>
<dbReference type="CDD" id="cd03257">
    <property type="entry name" value="ABC_NikE_OppD_transporters"/>
    <property type="match status" value="1"/>
</dbReference>
<accession>A0A562E853</accession>
<sequence length="336" mass="35686">MSKRDATTGDIVLEARGLTVEFGAGSGVVRPVDGVDLMLRRGEMLGLVGESGSGKSVTSLAITGLTEYTGGRIVAGSVRLGDTDVLALTPKQRSAILGRDIGMIFQQPRRSLNPTMSVGGQIAESVRRHRGGSRKDAWARAVEMLDRVRIPDAARRAHEMPFSFSGGMAQRVMIAMALACEPSVLIADEPTTALDATVQARVMELLAELQHDLDVAVLLITHDLGVASGTCDRIAVMYCGQIVEEGPTADVLVRASHPYTKGLLAATPRRGRGGRLDPIPGSVPPPDEIPPGCRFHPRCSMFAPGVCDTEVIDLVHRGEGRADRCVHPQTAASLSV</sequence>
<dbReference type="PROSITE" id="PS00211">
    <property type="entry name" value="ABC_TRANSPORTER_1"/>
    <property type="match status" value="1"/>
</dbReference>
<comment type="subcellular location">
    <subcellularLocation>
        <location evidence="1">Cell membrane</location>
        <topology evidence="1">Peripheral membrane protein</topology>
    </subcellularLocation>
</comment>
<keyword evidence="6 9" id="KW-0067">ATP-binding</keyword>
<dbReference type="GO" id="GO:0015833">
    <property type="term" value="P:peptide transport"/>
    <property type="evidence" value="ECO:0007669"/>
    <property type="project" value="InterPro"/>
</dbReference>
<dbReference type="GO" id="GO:0016887">
    <property type="term" value="F:ATP hydrolysis activity"/>
    <property type="evidence" value="ECO:0007669"/>
    <property type="project" value="InterPro"/>
</dbReference>
<evidence type="ECO:0000256" key="6">
    <source>
        <dbReference type="ARBA" id="ARBA00022840"/>
    </source>
</evidence>
<organism evidence="9 10">
    <name type="scientific">Rhodococcus rhodochrous J45</name>
    <dbReference type="NCBI Taxonomy" id="935266"/>
    <lineage>
        <taxon>Bacteria</taxon>
        <taxon>Bacillati</taxon>
        <taxon>Actinomycetota</taxon>
        <taxon>Actinomycetes</taxon>
        <taxon>Mycobacteriales</taxon>
        <taxon>Nocardiaceae</taxon>
        <taxon>Rhodococcus</taxon>
    </lineage>
</organism>
<gene>
    <name evidence="9" type="ORF">L618_001600000340</name>
</gene>
<dbReference type="InterPro" id="IPR003593">
    <property type="entry name" value="AAA+_ATPase"/>
</dbReference>
<dbReference type="PANTHER" id="PTHR43297:SF2">
    <property type="entry name" value="DIPEPTIDE TRANSPORT ATP-BINDING PROTEIN DPPD"/>
    <property type="match status" value="1"/>
</dbReference>
<dbReference type="PROSITE" id="PS50893">
    <property type="entry name" value="ABC_TRANSPORTER_2"/>
    <property type="match status" value="1"/>
</dbReference>
<dbReference type="Pfam" id="PF08352">
    <property type="entry name" value="oligo_HPY"/>
    <property type="match status" value="1"/>
</dbReference>
<dbReference type="GO" id="GO:0005886">
    <property type="term" value="C:plasma membrane"/>
    <property type="evidence" value="ECO:0007669"/>
    <property type="project" value="UniProtKB-SubCell"/>
</dbReference>
<dbReference type="PANTHER" id="PTHR43297">
    <property type="entry name" value="OLIGOPEPTIDE TRANSPORT ATP-BINDING PROTEIN APPD"/>
    <property type="match status" value="1"/>
</dbReference>
<dbReference type="InterPro" id="IPR050388">
    <property type="entry name" value="ABC_Ni/Peptide_Import"/>
</dbReference>
<dbReference type="RefSeq" id="WP_085470522.1">
    <property type="nucleotide sequence ID" value="NZ_VLJT01000013.1"/>
</dbReference>
<dbReference type="InterPro" id="IPR017871">
    <property type="entry name" value="ABC_transporter-like_CS"/>
</dbReference>
<evidence type="ECO:0000313" key="9">
    <source>
        <dbReference type="EMBL" id="TWH17990.1"/>
    </source>
</evidence>
<keyword evidence="7" id="KW-0472">Membrane</keyword>
<evidence type="ECO:0000259" key="8">
    <source>
        <dbReference type="PROSITE" id="PS50893"/>
    </source>
</evidence>
<keyword evidence="3" id="KW-0813">Transport</keyword>
<dbReference type="EMBL" id="VLJT01000013">
    <property type="protein sequence ID" value="TWH17990.1"/>
    <property type="molecule type" value="Genomic_DNA"/>
</dbReference>
<keyword evidence="4" id="KW-1003">Cell membrane</keyword>
<dbReference type="FunFam" id="3.40.50.300:FF:000016">
    <property type="entry name" value="Oligopeptide ABC transporter ATP-binding component"/>
    <property type="match status" value="1"/>
</dbReference>
<dbReference type="SUPFAM" id="SSF52540">
    <property type="entry name" value="P-loop containing nucleoside triphosphate hydrolases"/>
    <property type="match status" value="1"/>
</dbReference>
<dbReference type="NCBIfam" id="TIGR01727">
    <property type="entry name" value="oligo_HPY"/>
    <property type="match status" value="1"/>
</dbReference>
<evidence type="ECO:0000313" key="10">
    <source>
        <dbReference type="Proteomes" id="UP000317573"/>
    </source>
</evidence>
<dbReference type="InterPro" id="IPR003439">
    <property type="entry name" value="ABC_transporter-like_ATP-bd"/>
</dbReference>
<dbReference type="Gene3D" id="3.40.50.300">
    <property type="entry name" value="P-loop containing nucleotide triphosphate hydrolases"/>
    <property type="match status" value="1"/>
</dbReference>